<reference evidence="9 10" key="1">
    <citation type="journal article" date="2020" name="IScience">
        <title>Genome Sequencing of the Endangered Kingdonia uniflora (Circaeasteraceae, Ranunculales) Reveals Potential Mechanisms of Evolutionary Specialization.</title>
        <authorList>
            <person name="Sun Y."/>
            <person name="Deng T."/>
            <person name="Zhang A."/>
            <person name="Moore M.J."/>
            <person name="Landis J.B."/>
            <person name="Lin N."/>
            <person name="Zhang H."/>
            <person name="Zhang X."/>
            <person name="Huang J."/>
            <person name="Zhang X."/>
            <person name="Sun H."/>
            <person name="Wang H."/>
        </authorList>
    </citation>
    <scope>NUCLEOTIDE SEQUENCE [LARGE SCALE GENOMIC DNA]</scope>
    <source>
        <strain evidence="9">TB1705</strain>
        <tissue evidence="9">Leaf</tissue>
    </source>
</reference>
<proteinExistence type="predicted"/>
<evidence type="ECO:0000256" key="6">
    <source>
        <dbReference type="ARBA" id="ARBA00023242"/>
    </source>
</evidence>
<dbReference type="Gene3D" id="1.10.10.60">
    <property type="entry name" value="Homeodomain-like"/>
    <property type="match status" value="1"/>
</dbReference>
<keyword evidence="10" id="KW-1185">Reference proteome</keyword>
<comment type="subcellular location">
    <subcellularLocation>
        <location evidence="1">Nucleus</location>
    </subcellularLocation>
</comment>
<organism evidence="9 10">
    <name type="scientific">Kingdonia uniflora</name>
    <dbReference type="NCBI Taxonomy" id="39325"/>
    <lineage>
        <taxon>Eukaryota</taxon>
        <taxon>Viridiplantae</taxon>
        <taxon>Streptophyta</taxon>
        <taxon>Embryophyta</taxon>
        <taxon>Tracheophyta</taxon>
        <taxon>Spermatophyta</taxon>
        <taxon>Magnoliopsida</taxon>
        <taxon>Ranunculales</taxon>
        <taxon>Circaeasteraceae</taxon>
        <taxon>Kingdonia</taxon>
    </lineage>
</organism>
<dbReference type="InterPro" id="IPR044822">
    <property type="entry name" value="Myb_DNA-bind_4"/>
</dbReference>
<dbReference type="AlphaFoldDB" id="A0A7J7MWY0"/>
<dbReference type="Pfam" id="PF13837">
    <property type="entry name" value="Myb_DNA-bind_4"/>
    <property type="match status" value="1"/>
</dbReference>
<dbReference type="EMBL" id="JACGCM010001193">
    <property type="protein sequence ID" value="KAF6159327.1"/>
    <property type="molecule type" value="Genomic_DNA"/>
</dbReference>
<evidence type="ECO:0000256" key="2">
    <source>
        <dbReference type="ARBA" id="ARBA00023015"/>
    </source>
</evidence>
<evidence type="ECO:0000256" key="3">
    <source>
        <dbReference type="ARBA" id="ARBA00023054"/>
    </source>
</evidence>
<comment type="caution">
    <text evidence="9">The sequence shown here is derived from an EMBL/GenBank/DDBJ whole genome shotgun (WGS) entry which is preliminary data.</text>
</comment>
<dbReference type="OrthoDB" id="2019351at2759"/>
<name>A0A7J7MWY0_9MAGN</name>
<feature type="region of interest" description="Disordered" evidence="7">
    <location>
        <begin position="193"/>
        <end position="215"/>
    </location>
</feature>
<feature type="domain" description="Myb/SANT-like DNA-binding" evidence="8">
    <location>
        <begin position="21"/>
        <end position="118"/>
    </location>
</feature>
<evidence type="ECO:0000256" key="4">
    <source>
        <dbReference type="ARBA" id="ARBA00023125"/>
    </source>
</evidence>
<evidence type="ECO:0000256" key="5">
    <source>
        <dbReference type="ARBA" id="ARBA00023163"/>
    </source>
</evidence>
<dbReference type="PANTHER" id="PTHR31307:SF16">
    <property type="entry name" value="OS05G0560600 PROTEIN"/>
    <property type="match status" value="1"/>
</dbReference>
<keyword evidence="6" id="KW-0539">Nucleus</keyword>
<evidence type="ECO:0000313" key="10">
    <source>
        <dbReference type="Proteomes" id="UP000541444"/>
    </source>
</evidence>
<keyword evidence="5" id="KW-0804">Transcription</keyword>
<dbReference type="PANTHER" id="PTHR31307">
    <property type="entry name" value="TRIHELIX TRANSCRIPTION FACTOR ASIL2"/>
    <property type="match status" value="1"/>
</dbReference>
<dbReference type="InterPro" id="IPR044823">
    <property type="entry name" value="ASIL1/2-like"/>
</dbReference>
<keyword evidence="4" id="KW-0238">DNA-binding</keyword>
<evidence type="ECO:0000256" key="1">
    <source>
        <dbReference type="ARBA" id="ARBA00004123"/>
    </source>
</evidence>
<protein>
    <recommendedName>
        <fullName evidence="8">Myb/SANT-like DNA-binding domain-containing protein</fullName>
    </recommendedName>
</protein>
<dbReference type="GO" id="GO:0000976">
    <property type="term" value="F:transcription cis-regulatory region binding"/>
    <property type="evidence" value="ECO:0007669"/>
    <property type="project" value="TreeGrafter"/>
</dbReference>
<dbReference type="FunFam" id="1.10.10.60:FF:000104">
    <property type="entry name" value="trihelix transcription factor ASIL2"/>
    <property type="match status" value="1"/>
</dbReference>
<dbReference type="GO" id="GO:0005634">
    <property type="term" value="C:nucleus"/>
    <property type="evidence" value="ECO:0007669"/>
    <property type="project" value="UniProtKB-SubCell"/>
</dbReference>
<gene>
    <name evidence="9" type="ORF">GIB67_032098</name>
</gene>
<evidence type="ECO:0000313" key="9">
    <source>
        <dbReference type="EMBL" id="KAF6159327.1"/>
    </source>
</evidence>
<keyword evidence="3" id="KW-0175">Coiled coil</keyword>
<sequence length="289" mass="32466">MTTETTTQQRPSPSLLPMREDCWTEEATSTLVEAWGERHLELNRGNLRQKHWQEVADVVNDLHHSTVNNKKHRRTDVQCKNRIDTLKKKYKVEKSRVSNSTGTGGNVTWAFFDRLDSLIGSPSAPVVKKSIGYTLALPYRKVTPSLPLLPHGSAIPVAPRSVREKRPSRLVEDSVFKRSYSAFAAAAAAADLGSSRSSSDGDSKGKDGGGVGEEDGVRDLAAAIGKFGEVYERVEEVRQRQVIELERQRMEHLKSVEFQRMQMFMDWQVQLEKIKRSKRAVSAEAGEIF</sequence>
<accession>A0A7J7MWY0</accession>
<evidence type="ECO:0000256" key="7">
    <source>
        <dbReference type="SAM" id="MobiDB-lite"/>
    </source>
</evidence>
<keyword evidence="2" id="KW-0805">Transcription regulation</keyword>
<evidence type="ECO:0000259" key="8">
    <source>
        <dbReference type="Pfam" id="PF13837"/>
    </source>
</evidence>
<dbReference type="Proteomes" id="UP000541444">
    <property type="component" value="Unassembled WGS sequence"/>
</dbReference>